<feature type="transmembrane region" description="Helical" evidence="21">
    <location>
        <begin position="83"/>
        <end position="101"/>
    </location>
</feature>
<evidence type="ECO:0000256" key="19">
    <source>
        <dbReference type="RuleBase" id="RU000405"/>
    </source>
</evidence>
<evidence type="ECO:0000256" key="15">
    <source>
        <dbReference type="ARBA" id="ARBA00023239"/>
    </source>
</evidence>
<feature type="compositionally biased region" description="Basic and acidic residues" evidence="20">
    <location>
        <begin position="1087"/>
        <end position="1098"/>
    </location>
</feature>
<dbReference type="Gene3D" id="3.30.70.1230">
    <property type="entry name" value="Nucleotide cyclase"/>
    <property type="match status" value="2"/>
</dbReference>
<dbReference type="EMBL" id="CAJHJT010000012">
    <property type="protein sequence ID" value="CAD6997778.1"/>
    <property type="molecule type" value="Genomic_DNA"/>
</dbReference>
<comment type="cofactor">
    <cofactor evidence="2">
        <name>Mn(2+)</name>
        <dbReference type="ChEBI" id="CHEBI:29035"/>
    </cofactor>
</comment>
<dbReference type="PROSITE" id="PS00452">
    <property type="entry name" value="GUANYLATE_CYCLASE_1"/>
    <property type="match status" value="1"/>
</dbReference>
<dbReference type="GO" id="GO:0005524">
    <property type="term" value="F:ATP binding"/>
    <property type="evidence" value="ECO:0007669"/>
    <property type="project" value="UniProtKB-UniRule"/>
</dbReference>
<evidence type="ECO:0000313" key="24">
    <source>
        <dbReference type="Proteomes" id="UP000606786"/>
    </source>
</evidence>
<sequence length="1143" mass="129879">MLEAKSAASTPLNGIQKNCNNSKHPNNATMKNGHSNSTSNVEKGVVAVGENDNGNENVDSSVDMPKDVLEKLFENYFFKQRRAGLKWFIFTAILYNFWTFFVRHEPPTLETIADDRRSFNSYILIEIVTLVIMRIFVDRRVLDHKHIQTFSKRLTMKITYFVWLIFFLNIIFYFKLEIYPSPRDLLGWVILFNFLFYVTLPLQLWYKGAIFGITSLTIFPLTLWGLGFCNEPFVPEQYFASTAMIFTAAVIGLLCYFMSEAKQRRAFLEAKKSLEVKMVIEEQSAEQERLLLSVLPKHVAVKMRQDLGSTSSEPFKKIYMSRHENVSILYADIVGFTAISSTYSAQDLVKMLNELFARFDSLSEKYHQLRIKILGDCYYCISGAPDERPDHAVLCVHMGLSMVEAIKYVQQKANSPVDMRVGIHTGAILAGILGQRQWQFDIYSKDVELANKMESSGKAGRVHISDKTLAFLNGEFEVEPAYGERHDEALRIAGLKTYFITNVLEPFEEERRLSVERAKLLEEYDKNFMAEDKTTGKKSPTNSKNNNFKVRLQEELISRDGHEDLSKCTNFFLKFKEKSLEDGYAAHREPFSSLPLIAALLVQLLDIIYSSAILPRSQLHLINISTPLIPMTMLVFISIAESFPNYLPESIVSLSKRFNDITFVRELTAIILALTIGLSNVVDMYFYVTYLKTDHVVLESEIDTFTEAIAIQVEPVSASIRANDSVTGVIHMYPSYMSNYCVLILVAIAVIAQLTHITKIVLMMVITALHCYCNIYILGDLYAFEDYMSGNPTMPTSKRVSTVLVMAAVALSFIVRLMDREDRVIFKWKTEVAEQREKATDMRQRNEALVYNILPVHVAEHFMKNTKRSHDDLYSQSYAEVGVLFASMPNFSDFYSEETVNNQGLECLRFLNEVISDFDALLELPQFQDIIKIKTIGSTYMAASGINSNRTSQPDDPITKRWAHLEVLVEFALELKKALHGINEQSFNHFVLKMGINHGPITAGVIGARKPHYDIWGNTVNVASRMESTGKAGAIQVTDETCNILQEFGYTFQQRGLVSVKGKGQLMTFYLEGKSEKGSVTKSTSRQKSEEPIKHPVENHLQTTNEHCNGHSAVEPDIKTPLLDVRAHENNRSSDGEREALLN</sequence>
<evidence type="ECO:0000256" key="2">
    <source>
        <dbReference type="ARBA" id="ARBA00001936"/>
    </source>
</evidence>
<evidence type="ECO:0000256" key="5">
    <source>
        <dbReference type="ARBA" id="ARBA00022692"/>
    </source>
</evidence>
<feature type="binding site" evidence="17">
    <location>
        <begin position="374"/>
        <end position="376"/>
    </location>
    <ligand>
        <name>ATP</name>
        <dbReference type="ChEBI" id="CHEBI:30616"/>
    </ligand>
</feature>
<evidence type="ECO:0000256" key="1">
    <source>
        <dbReference type="ARBA" id="ARBA00001593"/>
    </source>
</evidence>
<keyword evidence="7" id="KW-0677">Repeat</keyword>
<keyword evidence="13 16" id="KW-0472">Membrane</keyword>
<feature type="binding site" evidence="18">
    <location>
        <position position="333"/>
    </location>
    <ligand>
        <name>Mg(2+)</name>
        <dbReference type="ChEBI" id="CHEBI:18420"/>
        <label>2</label>
        <note>catalytic</note>
    </ligand>
</feature>
<comment type="cofactor">
    <cofactor evidence="18">
        <name>Mg(2+)</name>
        <dbReference type="ChEBI" id="CHEBI:18420"/>
    </cofactor>
    <cofactor evidence="18">
        <name>Mn(2+)</name>
        <dbReference type="ChEBI" id="CHEBI:29035"/>
    </cofactor>
    <text evidence="18">Binds 2 magnesium ions per subunit. Is also active with manganese (in vitro).</text>
</comment>
<keyword evidence="14" id="KW-0325">Glycoprotein</keyword>
<keyword evidence="24" id="KW-1185">Reference proteome</keyword>
<feature type="domain" description="Guanylate cyclase" evidence="22">
    <location>
        <begin position="882"/>
        <end position="1027"/>
    </location>
</feature>
<organism evidence="23 24">
    <name type="scientific">Ceratitis capitata</name>
    <name type="common">Mediterranean fruit fly</name>
    <name type="synonym">Tephritis capitata</name>
    <dbReference type="NCBI Taxonomy" id="7213"/>
    <lineage>
        <taxon>Eukaryota</taxon>
        <taxon>Metazoa</taxon>
        <taxon>Ecdysozoa</taxon>
        <taxon>Arthropoda</taxon>
        <taxon>Hexapoda</taxon>
        <taxon>Insecta</taxon>
        <taxon>Pterygota</taxon>
        <taxon>Neoptera</taxon>
        <taxon>Endopterygota</taxon>
        <taxon>Diptera</taxon>
        <taxon>Brachycera</taxon>
        <taxon>Muscomorpha</taxon>
        <taxon>Tephritoidea</taxon>
        <taxon>Tephritidae</taxon>
        <taxon>Ceratitis</taxon>
        <taxon>Ceratitis</taxon>
    </lineage>
</organism>
<proteinExistence type="inferred from homology"/>
<dbReference type="GO" id="GO:0004016">
    <property type="term" value="F:adenylate cyclase activity"/>
    <property type="evidence" value="ECO:0007669"/>
    <property type="project" value="UniProtKB-EC"/>
</dbReference>
<dbReference type="GO" id="GO:0005886">
    <property type="term" value="C:plasma membrane"/>
    <property type="evidence" value="ECO:0007669"/>
    <property type="project" value="InterPro"/>
</dbReference>
<dbReference type="GO" id="GO:0035556">
    <property type="term" value="P:intracellular signal transduction"/>
    <property type="evidence" value="ECO:0007669"/>
    <property type="project" value="InterPro"/>
</dbReference>
<feature type="region of interest" description="Disordered" evidence="20">
    <location>
        <begin position="1077"/>
        <end position="1098"/>
    </location>
</feature>
<dbReference type="InterPro" id="IPR030672">
    <property type="entry name" value="Adcy"/>
</dbReference>
<feature type="transmembrane region" description="Helical" evidence="21">
    <location>
        <begin position="594"/>
        <end position="615"/>
    </location>
</feature>
<feature type="transmembrane region" description="Helical" evidence="21">
    <location>
        <begin position="736"/>
        <end position="754"/>
    </location>
</feature>
<keyword evidence="9 16" id="KW-0067">ATP-binding</keyword>
<evidence type="ECO:0000256" key="9">
    <source>
        <dbReference type="ARBA" id="ARBA00022840"/>
    </source>
</evidence>
<evidence type="ECO:0000256" key="4">
    <source>
        <dbReference type="ARBA" id="ARBA00012201"/>
    </source>
</evidence>
<dbReference type="SMART" id="SM00044">
    <property type="entry name" value="CYCc"/>
    <property type="match status" value="2"/>
</dbReference>
<dbReference type="Pfam" id="PF16214">
    <property type="entry name" value="AC_N"/>
    <property type="match status" value="1"/>
</dbReference>
<dbReference type="PANTHER" id="PTHR45627:SF30">
    <property type="entry name" value="ADENYLATE CYCLASE TYPE 3"/>
    <property type="match status" value="1"/>
</dbReference>
<dbReference type="InterPro" id="IPR018297">
    <property type="entry name" value="A/G_cyclase_CS"/>
</dbReference>
<evidence type="ECO:0000256" key="11">
    <source>
        <dbReference type="ARBA" id="ARBA00022989"/>
    </source>
</evidence>
<dbReference type="AlphaFoldDB" id="A0A811UHG5"/>
<dbReference type="Proteomes" id="UP000606786">
    <property type="component" value="Unassembled WGS sequence"/>
</dbReference>
<dbReference type="SUPFAM" id="SSF55073">
    <property type="entry name" value="Nucleotide cyclase"/>
    <property type="match status" value="2"/>
</dbReference>
<feature type="transmembrane region" description="Helical" evidence="21">
    <location>
        <begin position="667"/>
        <end position="688"/>
    </location>
</feature>
<gene>
    <name evidence="23" type="ORF">CCAP1982_LOCUS6403</name>
</gene>
<dbReference type="InterPro" id="IPR032628">
    <property type="entry name" value="AC_N"/>
</dbReference>
<feature type="transmembrane region" description="Helical" evidence="21">
    <location>
        <begin position="238"/>
        <end position="258"/>
    </location>
</feature>
<feature type="binding site" evidence="17">
    <location>
        <begin position="1014"/>
        <end position="1016"/>
    </location>
    <ligand>
        <name>ATP</name>
        <dbReference type="ChEBI" id="CHEBI:30616"/>
    </ligand>
</feature>
<dbReference type="Pfam" id="PF00211">
    <property type="entry name" value="Guanylate_cyc"/>
    <property type="match status" value="2"/>
</dbReference>
<evidence type="ECO:0000256" key="7">
    <source>
        <dbReference type="ARBA" id="ARBA00022737"/>
    </source>
</evidence>
<comment type="subcellular location">
    <subcellularLocation>
        <location evidence="3">Membrane</location>
        <topology evidence="3">Multi-pass membrane protein</topology>
    </subcellularLocation>
</comment>
<keyword evidence="12 16" id="KW-0115">cAMP biosynthesis</keyword>
<keyword evidence="10 16" id="KW-0460">Magnesium</keyword>
<dbReference type="OrthoDB" id="10261550at2759"/>
<feature type="transmembrane region" description="Helical" evidence="21">
    <location>
        <begin position="627"/>
        <end position="647"/>
    </location>
</feature>
<dbReference type="FunFam" id="3.30.70.1230:FF:000014">
    <property type="entry name" value="adenylate cyclase type 9"/>
    <property type="match status" value="1"/>
</dbReference>
<dbReference type="PIRSF" id="PIRSF039050">
    <property type="entry name" value="Ade_cyc"/>
    <property type="match status" value="1"/>
</dbReference>
<keyword evidence="6 16" id="KW-0479">Metal-binding</keyword>
<keyword evidence="15 16" id="KW-0456">Lyase</keyword>
<evidence type="ECO:0000256" key="17">
    <source>
        <dbReference type="PIRSR" id="PIRSR039050-50"/>
    </source>
</evidence>
<keyword evidence="5 21" id="KW-0812">Transmembrane</keyword>
<feature type="binding site" evidence="18">
    <location>
        <position position="332"/>
    </location>
    <ligand>
        <name>Mg(2+)</name>
        <dbReference type="ChEBI" id="CHEBI:18420"/>
        <label>2</label>
        <note>catalytic</note>
    </ligand>
</feature>
<feature type="binding site" evidence="18">
    <location>
        <position position="332"/>
    </location>
    <ligand>
        <name>Mg(2+)</name>
        <dbReference type="ChEBI" id="CHEBI:18420"/>
        <label>1</label>
        <note>catalytic</note>
    </ligand>
</feature>
<evidence type="ECO:0000256" key="21">
    <source>
        <dbReference type="SAM" id="Phobius"/>
    </source>
</evidence>
<feature type="transmembrane region" description="Helical" evidence="21">
    <location>
        <begin position="761"/>
        <end position="779"/>
    </location>
</feature>
<comment type="caution">
    <text evidence="23">The sequence shown here is derived from an EMBL/GenBank/DDBJ whole genome shotgun (WGS) entry which is preliminary data.</text>
</comment>
<feature type="domain" description="Guanylate cyclase" evidence="22">
    <location>
        <begin position="327"/>
        <end position="454"/>
    </location>
</feature>
<evidence type="ECO:0000256" key="12">
    <source>
        <dbReference type="ARBA" id="ARBA00022998"/>
    </source>
</evidence>
<feature type="region of interest" description="Disordered" evidence="20">
    <location>
        <begin position="1"/>
        <end position="39"/>
    </location>
</feature>
<dbReference type="GO" id="GO:0006171">
    <property type="term" value="P:cAMP biosynthetic process"/>
    <property type="evidence" value="ECO:0007669"/>
    <property type="project" value="UniProtKB-KW"/>
</dbReference>
<evidence type="ECO:0000256" key="10">
    <source>
        <dbReference type="ARBA" id="ARBA00022842"/>
    </source>
</evidence>
<feature type="binding site" evidence="18">
    <location>
        <position position="376"/>
    </location>
    <ligand>
        <name>Mg(2+)</name>
        <dbReference type="ChEBI" id="CHEBI:18420"/>
        <label>1</label>
        <note>catalytic</note>
    </ligand>
</feature>
<feature type="binding site" evidence="17">
    <location>
        <position position="934"/>
    </location>
    <ligand>
        <name>ATP</name>
        <dbReference type="ChEBI" id="CHEBI:30616"/>
    </ligand>
</feature>
<evidence type="ECO:0000256" key="13">
    <source>
        <dbReference type="ARBA" id="ARBA00023136"/>
    </source>
</evidence>
<feature type="transmembrane region" description="Helical" evidence="21">
    <location>
        <begin position="121"/>
        <end position="137"/>
    </location>
</feature>
<feature type="binding site" evidence="17">
    <location>
        <position position="420"/>
    </location>
    <ligand>
        <name>ATP</name>
        <dbReference type="ChEBI" id="CHEBI:30616"/>
    </ligand>
</feature>
<feature type="transmembrane region" description="Helical" evidence="21">
    <location>
        <begin position="209"/>
        <end position="226"/>
    </location>
</feature>
<evidence type="ECO:0000313" key="23">
    <source>
        <dbReference type="EMBL" id="CAD6997778.1"/>
    </source>
</evidence>
<dbReference type="GO" id="GO:0046872">
    <property type="term" value="F:metal ion binding"/>
    <property type="evidence" value="ECO:0007669"/>
    <property type="project" value="UniProtKB-KW"/>
</dbReference>
<dbReference type="InterPro" id="IPR029787">
    <property type="entry name" value="Nucleotide_cyclase"/>
</dbReference>
<dbReference type="PANTHER" id="PTHR45627">
    <property type="entry name" value="ADENYLATE CYCLASE TYPE 1"/>
    <property type="match status" value="1"/>
</dbReference>
<feature type="transmembrane region" description="Helical" evidence="21">
    <location>
        <begin position="799"/>
        <end position="818"/>
    </location>
</feature>
<feature type="binding site" evidence="17">
    <location>
        <position position="1061"/>
    </location>
    <ligand>
        <name>ATP</name>
        <dbReference type="ChEBI" id="CHEBI:30616"/>
    </ligand>
</feature>
<feature type="binding site" evidence="17">
    <location>
        <begin position="332"/>
        <end position="337"/>
    </location>
    <ligand>
        <name>ATP</name>
        <dbReference type="ChEBI" id="CHEBI:30616"/>
    </ligand>
</feature>
<dbReference type="InterPro" id="IPR001054">
    <property type="entry name" value="A/G_cyclase"/>
</dbReference>
<feature type="binding site" evidence="18">
    <location>
        <position position="376"/>
    </location>
    <ligand>
        <name>Mg(2+)</name>
        <dbReference type="ChEBI" id="CHEBI:18420"/>
        <label>2</label>
        <note>catalytic</note>
    </ligand>
</feature>
<protein>
    <recommendedName>
        <fullName evidence="4 16">adenylate cyclase</fullName>
        <ecNumber evidence="4 16">4.6.1.1</ecNumber>
    </recommendedName>
</protein>
<evidence type="ECO:0000256" key="6">
    <source>
        <dbReference type="ARBA" id="ARBA00022723"/>
    </source>
</evidence>
<feature type="transmembrane region" description="Helical" evidence="21">
    <location>
        <begin position="158"/>
        <end position="179"/>
    </location>
</feature>
<evidence type="ECO:0000256" key="18">
    <source>
        <dbReference type="PIRSR" id="PIRSR039050-51"/>
    </source>
</evidence>
<evidence type="ECO:0000256" key="3">
    <source>
        <dbReference type="ARBA" id="ARBA00004141"/>
    </source>
</evidence>
<name>A0A811UHG5_CERCA</name>
<evidence type="ECO:0000256" key="8">
    <source>
        <dbReference type="ARBA" id="ARBA00022741"/>
    </source>
</evidence>
<comment type="similarity">
    <text evidence="16 19">Belongs to the adenylyl cyclase class-4/guanylyl cyclase family.</text>
</comment>
<keyword evidence="8 16" id="KW-0547">Nucleotide-binding</keyword>
<dbReference type="FunFam" id="3.30.70.1230:FF:000006">
    <property type="entry name" value="Adenylate cyclase"/>
    <property type="match status" value="1"/>
</dbReference>
<comment type="catalytic activity">
    <reaction evidence="1 16">
        <text>ATP = 3',5'-cyclic AMP + diphosphate</text>
        <dbReference type="Rhea" id="RHEA:15389"/>
        <dbReference type="ChEBI" id="CHEBI:30616"/>
        <dbReference type="ChEBI" id="CHEBI:33019"/>
        <dbReference type="ChEBI" id="CHEBI:58165"/>
        <dbReference type="EC" id="4.6.1.1"/>
    </reaction>
</comment>
<evidence type="ECO:0000256" key="20">
    <source>
        <dbReference type="SAM" id="MobiDB-lite"/>
    </source>
</evidence>
<dbReference type="GO" id="GO:0007189">
    <property type="term" value="P:adenylate cyclase-activating G protein-coupled receptor signaling pathway"/>
    <property type="evidence" value="ECO:0007669"/>
    <property type="project" value="TreeGrafter"/>
</dbReference>
<feature type="binding site" evidence="17">
    <location>
        <begin position="1021"/>
        <end position="1025"/>
    </location>
    <ligand>
        <name>ATP</name>
        <dbReference type="ChEBI" id="CHEBI:30616"/>
    </ligand>
</feature>
<evidence type="ECO:0000256" key="14">
    <source>
        <dbReference type="ARBA" id="ARBA00023180"/>
    </source>
</evidence>
<keyword evidence="11 21" id="KW-1133">Transmembrane helix</keyword>
<dbReference type="EC" id="4.6.1.1" evidence="4 16"/>
<feature type="transmembrane region" description="Helical" evidence="21">
    <location>
        <begin position="185"/>
        <end position="202"/>
    </location>
</feature>
<keyword evidence="18" id="KW-0464">Manganese</keyword>
<feature type="compositionally biased region" description="Polar residues" evidence="20">
    <location>
        <begin position="7"/>
        <end position="39"/>
    </location>
</feature>
<accession>A0A811UHG5</accession>
<evidence type="ECO:0000259" key="22">
    <source>
        <dbReference type="PROSITE" id="PS50125"/>
    </source>
</evidence>
<reference evidence="23" key="1">
    <citation type="submission" date="2020-11" db="EMBL/GenBank/DDBJ databases">
        <authorList>
            <person name="Whitehead M."/>
        </authorList>
    </citation>
    <scope>NUCLEOTIDE SEQUENCE</scope>
    <source>
        <strain evidence="23">EGII</strain>
    </source>
</reference>
<dbReference type="PROSITE" id="PS50125">
    <property type="entry name" value="GUANYLATE_CYCLASE_2"/>
    <property type="match status" value="2"/>
</dbReference>
<evidence type="ECO:0000256" key="16">
    <source>
        <dbReference type="PIRNR" id="PIRNR039050"/>
    </source>
</evidence>
<dbReference type="CDD" id="cd07302">
    <property type="entry name" value="CHD"/>
    <property type="match status" value="2"/>
</dbReference>
<comment type="function">
    <text evidence="16">Catalyzes the formation of the signaling molecule cAMP in response to G-protein signaling.</text>
</comment>